<protein>
    <recommendedName>
        <fullName evidence="3">histidine kinase</fullName>
        <ecNumber evidence="3">2.7.13.3</ecNumber>
    </recommendedName>
</protein>
<comment type="caution">
    <text evidence="16">The sequence shown here is derived from an EMBL/GenBank/DDBJ whole genome shotgun (WGS) entry which is preliminary data.</text>
</comment>
<evidence type="ECO:0000256" key="3">
    <source>
        <dbReference type="ARBA" id="ARBA00012438"/>
    </source>
</evidence>
<dbReference type="PANTHER" id="PTHR45453:SF2">
    <property type="entry name" value="HISTIDINE KINASE"/>
    <property type="match status" value="1"/>
</dbReference>
<dbReference type="InterPro" id="IPR036097">
    <property type="entry name" value="HisK_dim/P_sf"/>
</dbReference>
<comment type="subcellular location">
    <subcellularLocation>
        <location evidence="2">Cell membrane</location>
        <topology evidence="2">Multi-pass membrane protein</topology>
    </subcellularLocation>
</comment>
<dbReference type="EMBL" id="JAAAMU010000001">
    <property type="protein sequence ID" value="NBC67732.1"/>
    <property type="molecule type" value="Genomic_DNA"/>
</dbReference>
<feature type="transmembrane region" description="Helical" evidence="14">
    <location>
        <begin position="12"/>
        <end position="29"/>
    </location>
</feature>
<dbReference type="GO" id="GO:0004721">
    <property type="term" value="F:phosphoprotein phosphatase activity"/>
    <property type="evidence" value="ECO:0007669"/>
    <property type="project" value="TreeGrafter"/>
</dbReference>
<gene>
    <name evidence="16" type="ORF">GT003_01850</name>
</gene>
<feature type="compositionally biased region" description="Basic and acidic residues" evidence="13">
    <location>
        <begin position="319"/>
        <end position="333"/>
    </location>
</feature>
<feature type="domain" description="Histidine kinase" evidence="15">
    <location>
        <begin position="116"/>
        <end position="319"/>
    </location>
</feature>
<keyword evidence="6 14" id="KW-0812">Transmembrane</keyword>
<evidence type="ECO:0000256" key="13">
    <source>
        <dbReference type="SAM" id="MobiDB-lite"/>
    </source>
</evidence>
<dbReference type="SUPFAM" id="SSF55874">
    <property type="entry name" value="ATPase domain of HSP90 chaperone/DNA topoisomerase II/histidine kinase"/>
    <property type="match status" value="1"/>
</dbReference>
<name>A0A7X4YJW1_9BACL</name>
<evidence type="ECO:0000256" key="5">
    <source>
        <dbReference type="ARBA" id="ARBA00022679"/>
    </source>
</evidence>
<evidence type="ECO:0000313" key="16">
    <source>
        <dbReference type="EMBL" id="NBC67732.1"/>
    </source>
</evidence>
<evidence type="ECO:0000256" key="4">
    <source>
        <dbReference type="ARBA" id="ARBA00022475"/>
    </source>
</evidence>
<keyword evidence="17" id="KW-1185">Reference proteome</keyword>
<evidence type="ECO:0000259" key="15">
    <source>
        <dbReference type="PROSITE" id="PS50109"/>
    </source>
</evidence>
<keyword evidence="8 16" id="KW-0418">Kinase</keyword>
<sequence>MKLLRFLYYERSYMLLSAATFGLVMLIWYADPGNHLHTDSLVYLIVLQLLLMAAFFGYRYYRNEYAVRTMREEDAAPLSLEAEAYQRVVQEMERAHIRALNEVHARQKEYYDFIVTWFHEVKTPISVIRLMQQTEIEPRSLEEQVARIEQYVDQALYYAKLDDFNQDYDLVNCDLEPLLKHVIKSWSKTFIARKIRLALEVGPTIVQSDTKWLHYIIGQLLSNSLKYTPANGEIRISAQTNGQEKLLIVRDSGIGIEPRDLPRIFNRGFTGTNGRVHMKSTGMGLYLAQELSKKLGHYLTCVSEAGRFTEMTIHFPRNHDPYRETLRHADPARGETNSPGD</sequence>
<feature type="region of interest" description="Disordered" evidence="13">
    <location>
        <begin position="319"/>
        <end position="341"/>
    </location>
</feature>
<accession>A0A7X4YJW1</accession>
<dbReference type="OrthoDB" id="9780487at2"/>
<evidence type="ECO:0000256" key="6">
    <source>
        <dbReference type="ARBA" id="ARBA00022692"/>
    </source>
</evidence>
<dbReference type="GO" id="GO:0005524">
    <property type="term" value="F:ATP binding"/>
    <property type="evidence" value="ECO:0007669"/>
    <property type="project" value="UniProtKB-KW"/>
</dbReference>
<evidence type="ECO:0000256" key="11">
    <source>
        <dbReference type="ARBA" id="ARBA00023012"/>
    </source>
</evidence>
<dbReference type="GO" id="GO:0005886">
    <property type="term" value="C:plasma membrane"/>
    <property type="evidence" value="ECO:0007669"/>
    <property type="project" value="UniProtKB-SubCell"/>
</dbReference>
<evidence type="ECO:0000256" key="14">
    <source>
        <dbReference type="SAM" id="Phobius"/>
    </source>
</evidence>
<evidence type="ECO:0000256" key="7">
    <source>
        <dbReference type="ARBA" id="ARBA00022741"/>
    </source>
</evidence>
<dbReference type="GO" id="GO:0000155">
    <property type="term" value="F:phosphorelay sensor kinase activity"/>
    <property type="evidence" value="ECO:0007669"/>
    <property type="project" value="InterPro"/>
</dbReference>
<keyword evidence="9" id="KW-0067">ATP-binding</keyword>
<evidence type="ECO:0000256" key="9">
    <source>
        <dbReference type="ARBA" id="ARBA00022840"/>
    </source>
</evidence>
<dbReference type="Proteomes" id="UP000558113">
    <property type="component" value="Unassembled WGS sequence"/>
</dbReference>
<organism evidence="16 17">
    <name type="scientific">Paenibacillus sacheonensis</name>
    <dbReference type="NCBI Taxonomy" id="742054"/>
    <lineage>
        <taxon>Bacteria</taxon>
        <taxon>Bacillati</taxon>
        <taxon>Bacillota</taxon>
        <taxon>Bacilli</taxon>
        <taxon>Bacillales</taxon>
        <taxon>Paenibacillaceae</taxon>
        <taxon>Paenibacillus</taxon>
    </lineage>
</organism>
<reference evidence="16 17" key="1">
    <citation type="submission" date="2020-01" db="EMBL/GenBank/DDBJ databases">
        <title>Paenibacillus soybeanensis sp. nov. isolated from the nodules of soybean (Glycine max(L.) Merr).</title>
        <authorList>
            <person name="Wang H."/>
        </authorList>
    </citation>
    <scope>NUCLEOTIDE SEQUENCE [LARGE SCALE GENOMIC DNA]</scope>
    <source>
        <strain evidence="16 17">DSM 23054</strain>
    </source>
</reference>
<evidence type="ECO:0000256" key="2">
    <source>
        <dbReference type="ARBA" id="ARBA00004651"/>
    </source>
</evidence>
<dbReference type="AlphaFoldDB" id="A0A7X4YJW1"/>
<comment type="catalytic activity">
    <reaction evidence="1">
        <text>ATP + protein L-histidine = ADP + protein N-phospho-L-histidine.</text>
        <dbReference type="EC" id="2.7.13.3"/>
    </reaction>
</comment>
<keyword evidence="10 14" id="KW-1133">Transmembrane helix</keyword>
<dbReference type="GO" id="GO:0016036">
    <property type="term" value="P:cellular response to phosphate starvation"/>
    <property type="evidence" value="ECO:0007669"/>
    <property type="project" value="TreeGrafter"/>
</dbReference>
<keyword evidence="12 14" id="KW-0472">Membrane</keyword>
<dbReference type="InterPro" id="IPR050351">
    <property type="entry name" value="BphY/WalK/GraS-like"/>
</dbReference>
<keyword evidence="4" id="KW-1003">Cell membrane</keyword>
<evidence type="ECO:0000256" key="10">
    <source>
        <dbReference type="ARBA" id="ARBA00022989"/>
    </source>
</evidence>
<dbReference type="SUPFAM" id="SSF47384">
    <property type="entry name" value="Homodimeric domain of signal transducing histidine kinase"/>
    <property type="match status" value="1"/>
</dbReference>
<evidence type="ECO:0000256" key="12">
    <source>
        <dbReference type="ARBA" id="ARBA00023136"/>
    </source>
</evidence>
<keyword evidence="11" id="KW-0902">Two-component regulatory system</keyword>
<evidence type="ECO:0000256" key="8">
    <source>
        <dbReference type="ARBA" id="ARBA00022777"/>
    </source>
</evidence>
<dbReference type="EC" id="2.7.13.3" evidence="3"/>
<feature type="transmembrane region" description="Helical" evidence="14">
    <location>
        <begin position="41"/>
        <end position="61"/>
    </location>
</feature>
<dbReference type="PROSITE" id="PS50109">
    <property type="entry name" value="HIS_KIN"/>
    <property type="match status" value="1"/>
</dbReference>
<dbReference type="SMART" id="SM00387">
    <property type="entry name" value="HATPase_c"/>
    <property type="match status" value="1"/>
</dbReference>
<evidence type="ECO:0000313" key="17">
    <source>
        <dbReference type="Proteomes" id="UP000558113"/>
    </source>
</evidence>
<dbReference type="InterPro" id="IPR003594">
    <property type="entry name" value="HATPase_dom"/>
</dbReference>
<keyword evidence="5" id="KW-0808">Transferase</keyword>
<dbReference type="PANTHER" id="PTHR45453">
    <property type="entry name" value="PHOSPHATE REGULON SENSOR PROTEIN PHOR"/>
    <property type="match status" value="1"/>
</dbReference>
<dbReference type="Pfam" id="PF02518">
    <property type="entry name" value="HATPase_c"/>
    <property type="match status" value="1"/>
</dbReference>
<proteinExistence type="predicted"/>
<evidence type="ECO:0000256" key="1">
    <source>
        <dbReference type="ARBA" id="ARBA00000085"/>
    </source>
</evidence>
<dbReference type="InterPro" id="IPR005467">
    <property type="entry name" value="His_kinase_dom"/>
</dbReference>
<keyword evidence="7" id="KW-0547">Nucleotide-binding</keyword>
<dbReference type="Gene3D" id="3.30.565.10">
    <property type="entry name" value="Histidine kinase-like ATPase, C-terminal domain"/>
    <property type="match status" value="1"/>
</dbReference>
<dbReference type="InterPro" id="IPR036890">
    <property type="entry name" value="HATPase_C_sf"/>
</dbReference>